<accession>A0AAU8MN81</accession>
<sequence>MSVAPKGPADDLPVIAFADAATFERWLESGAEPRGVWLKIAKKGQGAVTVNYQEALDVALCHGWIDGLKRGLDEVYFLQRFTPRRPRSLWSKINIGKVERLIAEGRMRPGGQREVDAAQADGRWAAAYESASKMSVPEDLALALKREPKARKHFQALDGANRYAVLWRVHTAKKPETRAARIAKLVAMLARGEKIHS</sequence>
<dbReference type="Pfam" id="PF13376">
    <property type="entry name" value="OmdA"/>
    <property type="match status" value="1"/>
</dbReference>
<evidence type="ECO:0000313" key="1">
    <source>
        <dbReference type="EMBL" id="XCO73743.1"/>
    </source>
</evidence>
<dbReference type="EMBL" id="CP159925">
    <property type="protein sequence ID" value="XCO73743.1"/>
    <property type="molecule type" value="Genomic_DNA"/>
</dbReference>
<dbReference type="RefSeq" id="WP_363796642.1">
    <property type="nucleotide sequence ID" value="NZ_CP159925.1"/>
</dbReference>
<dbReference type="AlphaFoldDB" id="A0AAU8MN81"/>
<gene>
    <name evidence="1" type="ORF">ABU614_15275</name>
</gene>
<proteinExistence type="predicted"/>
<organism evidence="1">
    <name type="scientific">Lysobacter firmicutimachus</name>
    <dbReference type="NCBI Taxonomy" id="1792846"/>
    <lineage>
        <taxon>Bacteria</taxon>
        <taxon>Pseudomonadati</taxon>
        <taxon>Pseudomonadota</taxon>
        <taxon>Gammaproteobacteria</taxon>
        <taxon>Lysobacterales</taxon>
        <taxon>Lysobacteraceae</taxon>
        <taxon>Lysobacter</taxon>
    </lineage>
</organism>
<protein>
    <submittedName>
        <fullName evidence="1">YdeI/OmpD-associated family protein</fullName>
    </submittedName>
</protein>
<name>A0AAU8MN81_9GAMM</name>
<reference evidence="1" key="1">
    <citation type="submission" date="2024-06" db="EMBL/GenBank/DDBJ databases">
        <authorList>
            <person name="Li S."/>
        </authorList>
    </citation>
    <scope>NUCLEOTIDE SEQUENCE</scope>
    <source>
        <strain evidence="1">SR10</strain>
    </source>
</reference>